<keyword evidence="3 4" id="KW-0040">ANK repeat</keyword>
<dbReference type="InterPro" id="IPR051578">
    <property type="entry name" value="GDPD"/>
</dbReference>
<dbReference type="InterPro" id="IPR030395">
    <property type="entry name" value="GP_PDE_dom"/>
</dbReference>
<reference evidence="7" key="1">
    <citation type="journal article" date="2023" name="IMA Fungus">
        <title>Comparative genomic study of the Penicillium genus elucidates a diverse pangenome and 15 lateral gene transfer events.</title>
        <authorList>
            <person name="Petersen C."/>
            <person name="Sorensen T."/>
            <person name="Nielsen M.R."/>
            <person name="Sondergaard T.E."/>
            <person name="Sorensen J.L."/>
            <person name="Fitzpatrick D.A."/>
            <person name="Frisvad J.C."/>
            <person name="Nielsen K.L."/>
        </authorList>
    </citation>
    <scope>NUCLEOTIDE SEQUENCE</scope>
    <source>
        <strain evidence="7">IBT 15450</strain>
    </source>
</reference>
<feature type="repeat" description="ANK" evidence="4">
    <location>
        <begin position="430"/>
        <end position="462"/>
    </location>
</feature>
<dbReference type="Pfam" id="PF03009">
    <property type="entry name" value="GDPD"/>
    <property type="match status" value="1"/>
</dbReference>
<gene>
    <name evidence="7" type="ORF">N7460_009738</name>
</gene>
<reference evidence="7" key="2">
    <citation type="submission" date="2023-01" db="EMBL/GenBank/DDBJ databases">
        <authorList>
            <person name="Petersen C."/>
        </authorList>
    </citation>
    <scope>NUCLEOTIDE SEQUENCE</scope>
    <source>
        <strain evidence="7">IBT 15450</strain>
    </source>
</reference>
<name>A0AAD6I8C8_PENCN</name>
<feature type="repeat" description="ANK" evidence="4">
    <location>
        <begin position="394"/>
        <end position="421"/>
    </location>
</feature>
<dbReference type="InterPro" id="IPR017946">
    <property type="entry name" value="PLC-like_Pdiesterase_TIM-brl"/>
</dbReference>
<dbReference type="AlphaFoldDB" id="A0AAD6I8C8"/>
<evidence type="ECO:0000313" key="8">
    <source>
        <dbReference type="Proteomes" id="UP001219568"/>
    </source>
</evidence>
<dbReference type="Gene3D" id="3.20.20.190">
    <property type="entry name" value="Phosphatidylinositol (PI) phosphodiesterase"/>
    <property type="match status" value="1"/>
</dbReference>
<feature type="domain" description="GP-PDE" evidence="6">
    <location>
        <begin position="649"/>
        <end position="974"/>
    </location>
</feature>
<dbReference type="EMBL" id="JAQJZL010000010">
    <property type="protein sequence ID" value="KAJ6035563.1"/>
    <property type="molecule type" value="Genomic_DNA"/>
</dbReference>
<comment type="caution">
    <text evidence="7">The sequence shown here is derived from an EMBL/GenBank/DDBJ whole genome shotgun (WGS) entry which is preliminary data.</text>
</comment>
<evidence type="ECO:0000259" key="5">
    <source>
        <dbReference type="PROSITE" id="PS51382"/>
    </source>
</evidence>
<dbReference type="PANTHER" id="PTHR22958:SF1">
    <property type="entry name" value="GLYCEROPHOSPHOCHOLINE PHOSPHODIESTERASE GPCPD1"/>
    <property type="match status" value="1"/>
</dbReference>
<dbReference type="Pfam" id="PF12796">
    <property type="entry name" value="Ank_2"/>
    <property type="match status" value="1"/>
</dbReference>
<organism evidence="7 8">
    <name type="scientific">Penicillium canescens</name>
    <dbReference type="NCBI Taxonomy" id="5083"/>
    <lineage>
        <taxon>Eukaryota</taxon>
        <taxon>Fungi</taxon>
        <taxon>Dikarya</taxon>
        <taxon>Ascomycota</taxon>
        <taxon>Pezizomycotina</taxon>
        <taxon>Eurotiomycetes</taxon>
        <taxon>Eurotiomycetidae</taxon>
        <taxon>Eurotiales</taxon>
        <taxon>Aspergillaceae</taxon>
        <taxon>Penicillium</taxon>
    </lineage>
</organism>
<evidence type="ECO:0000256" key="4">
    <source>
        <dbReference type="PROSITE-ProRule" id="PRU00023"/>
    </source>
</evidence>
<dbReference type="GO" id="GO:0047389">
    <property type="term" value="F:glycerophosphocholine phosphodiesterase activity"/>
    <property type="evidence" value="ECO:0007669"/>
    <property type="project" value="TreeGrafter"/>
</dbReference>
<dbReference type="Gene3D" id="1.25.40.20">
    <property type="entry name" value="Ankyrin repeat-containing domain"/>
    <property type="match status" value="1"/>
</dbReference>
<keyword evidence="1" id="KW-0677">Repeat</keyword>
<feature type="domain" description="SPX" evidence="5">
    <location>
        <begin position="1"/>
        <end position="150"/>
    </location>
</feature>
<accession>A0AAD6I8C8</accession>
<dbReference type="CDD" id="cd14447">
    <property type="entry name" value="SPX"/>
    <property type="match status" value="1"/>
</dbReference>
<dbReference type="SMART" id="SM00248">
    <property type="entry name" value="ANK"/>
    <property type="match status" value="3"/>
</dbReference>
<dbReference type="InterPro" id="IPR036770">
    <property type="entry name" value="Ankyrin_rpt-contain_sf"/>
</dbReference>
<dbReference type="PANTHER" id="PTHR22958">
    <property type="entry name" value="GLYCEROPHOSPHORYL DIESTER PHOSPHODIESTERASE"/>
    <property type="match status" value="1"/>
</dbReference>
<keyword evidence="8" id="KW-1185">Reference proteome</keyword>
<evidence type="ECO:0000256" key="3">
    <source>
        <dbReference type="ARBA" id="ARBA00023043"/>
    </source>
</evidence>
<dbReference type="PROSITE" id="PS50088">
    <property type="entry name" value="ANK_REPEAT"/>
    <property type="match status" value="2"/>
</dbReference>
<dbReference type="GO" id="GO:0046475">
    <property type="term" value="P:glycerophospholipid catabolic process"/>
    <property type="evidence" value="ECO:0007669"/>
    <property type="project" value="TreeGrafter"/>
</dbReference>
<evidence type="ECO:0000256" key="2">
    <source>
        <dbReference type="ARBA" id="ARBA00022801"/>
    </source>
</evidence>
<dbReference type="InterPro" id="IPR057506">
    <property type="entry name" value="C2_GPCPD1"/>
</dbReference>
<dbReference type="Proteomes" id="UP001219568">
    <property type="component" value="Unassembled WGS sequence"/>
</dbReference>
<dbReference type="SUPFAM" id="SSF51695">
    <property type="entry name" value="PLC-like phosphodiesterases"/>
    <property type="match status" value="1"/>
</dbReference>
<evidence type="ECO:0000313" key="7">
    <source>
        <dbReference type="EMBL" id="KAJ6035563.1"/>
    </source>
</evidence>
<keyword evidence="2" id="KW-0378">Hydrolase</keyword>
<evidence type="ECO:0000259" key="6">
    <source>
        <dbReference type="PROSITE" id="PS51704"/>
    </source>
</evidence>
<evidence type="ECO:0000256" key="1">
    <source>
        <dbReference type="ARBA" id="ARBA00022737"/>
    </source>
</evidence>
<proteinExistence type="predicted"/>
<protein>
    <submittedName>
        <fullName evidence="7">Uncharacterized protein</fullName>
    </submittedName>
</protein>
<dbReference type="Pfam" id="PF25329">
    <property type="entry name" value="C2_GDE1"/>
    <property type="match status" value="1"/>
</dbReference>
<dbReference type="PROSITE" id="PS51382">
    <property type="entry name" value="SPX"/>
    <property type="match status" value="1"/>
</dbReference>
<dbReference type="InterPro" id="IPR002110">
    <property type="entry name" value="Ankyrin_rpt"/>
</dbReference>
<dbReference type="PROSITE" id="PS50297">
    <property type="entry name" value="ANK_REP_REGION"/>
    <property type="match status" value="2"/>
</dbReference>
<dbReference type="SUPFAM" id="SSF48403">
    <property type="entry name" value="Ankyrin repeat"/>
    <property type="match status" value="1"/>
</dbReference>
<dbReference type="PROSITE" id="PS51704">
    <property type="entry name" value="GP_PDE"/>
    <property type="match status" value="1"/>
</dbReference>
<dbReference type="InterPro" id="IPR004331">
    <property type="entry name" value="SPX_dom"/>
</dbReference>
<sequence>MRFGQNFHQYLVPEWAPFYVPYPLLKKLFKTAAGNSIGESVHPDFSDVYTLLTESIDSFNNFHNKNCNLLTERQTHLCTKYASVPREYIFLGKKDGKGREKLYLLQAVAEIRHDFEKLQDYFRVNEEAIHRIYAKIEKSTGFVEQFHQRHKASWVKSKIGHHTCLNFMRRLDDLTTSVLGGPSNREAPSKIMQSCYEIERHALHCAIRNDEPSALTNLLKTLKRNGVPQLHFKTLLYALAELSVICHSLLSVRHLLSEAFPANDVVLDNNLLNHVITMCSREDGSKMSGGLSKESQCVTGGQDEERGVDLFNFAVCRLGIHQKNALLAEDTFGRLCLHYGAIYGLPSSSHEAQCQNLWNRLNGLLIIAIRYQHDDMVFLLGKNQIEFQGCRSIHGESALYVAAQIGREDYVKLLLENGKDLYLDIPETLHGWTPLFIACVEGHKTVAQLLLQAGANQDIHDHLGWVAKEHAALRGYLSLAEMLRPWDMSQLTGGPASIMLRPVPAADSRHRIESDQVIVNLGILRIGKKEKAVDLKGLLPEKTKYTSKLASLDMSISMEGNDSTLLKLPILSDVVNEPFVFPVLRPSEARLVFKFFRVDDSCEGLQLVGSAAALLESGGDCFGANRESLVRARTIPILEKKTMDVMGTVTFTFVIAKPVMNLNLPTSAHRSTTEGALQLVGHRDVQLTRDLVPVVYHDFSLSESGTDIPIHDLSFEQFMYANQLRSPRGIPTQELKNMSAQYMSDESGREKIRSRSLTRFHAQETRQHQDRMKYTVDFMKKGLKPNTRGHCVQDSFTTLEQLLVELPESISFNIEIKYPRLHEAVEAGVAPISIEINTFINEILAHVCRVKSGRRIMLSSFSPEVCILLAIKQNTYPVLFITNAGKLPISDMEIRASSLQAAVRFAKRWDLNGIVFSSETLVMCPRLVGYVKNSGLICGSYGPLNNVSENSKIQKEAGIQMLMVDEVGSISKALNGTANCSRTN</sequence>